<dbReference type="EMBL" id="CP016364">
    <property type="protein sequence ID" value="APG47896.1"/>
    <property type="molecule type" value="Genomic_DNA"/>
</dbReference>
<gene>
    <name evidence="1" type="ORF">PhaeoP97_02515</name>
</gene>
<evidence type="ECO:0000313" key="1">
    <source>
        <dbReference type="EMBL" id="APG47896.1"/>
    </source>
</evidence>
<accession>A0A1L3I6V7</accession>
<reference evidence="2" key="1">
    <citation type="submission" date="2016-07" db="EMBL/GenBank/DDBJ databases">
        <title>Phaeobacter portensis sp. nov., a tropodithietic acid producing bacterium isolated from a German harbor.</title>
        <authorList>
            <person name="Freese H.M."/>
            <person name="Bunk B."/>
            <person name="Breider S."/>
            <person name="Brinkhoff T."/>
        </authorList>
    </citation>
    <scope>NUCLEOTIDE SEQUENCE [LARGE SCALE GENOMIC DNA]</scope>
    <source>
        <strain evidence="2">P97</strain>
    </source>
</reference>
<dbReference type="STRING" id="1844006.PhaeoP97_02515"/>
<sequence length="75" mass="8821">MPIHSLLDRVVDADTPTLIKAYEKRIEKMEREKLILDEKLQNNGKPMHTFDKMFEHALQFLSNPLELWKSSNLIA</sequence>
<keyword evidence="2" id="KW-1185">Reference proteome</keyword>
<dbReference type="Proteomes" id="UP000183859">
    <property type="component" value="Chromosome"/>
</dbReference>
<proteinExistence type="predicted"/>
<dbReference type="OrthoDB" id="7277848at2"/>
<evidence type="ECO:0000313" key="2">
    <source>
        <dbReference type="Proteomes" id="UP000183859"/>
    </source>
</evidence>
<protein>
    <submittedName>
        <fullName evidence="1">Putative resolvase</fullName>
    </submittedName>
</protein>
<organism evidence="1 2">
    <name type="scientific">Phaeobacter porticola</name>
    <dbReference type="NCBI Taxonomy" id="1844006"/>
    <lineage>
        <taxon>Bacteria</taxon>
        <taxon>Pseudomonadati</taxon>
        <taxon>Pseudomonadota</taxon>
        <taxon>Alphaproteobacteria</taxon>
        <taxon>Rhodobacterales</taxon>
        <taxon>Roseobacteraceae</taxon>
        <taxon>Phaeobacter</taxon>
    </lineage>
</organism>
<name>A0A1L3I6V7_9RHOB</name>
<dbReference type="RefSeq" id="WP_157891260.1">
    <property type="nucleotide sequence ID" value="NZ_CP016364.1"/>
</dbReference>
<dbReference type="KEGG" id="php:PhaeoP97_02515"/>
<dbReference type="AlphaFoldDB" id="A0A1L3I6V7"/>